<keyword evidence="2" id="KW-1185">Reference proteome</keyword>
<evidence type="ECO:0000313" key="2">
    <source>
        <dbReference type="Proteomes" id="UP000014254"/>
    </source>
</evidence>
<dbReference type="Gene3D" id="3.80.10.10">
    <property type="entry name" value="Ribonuclease Inhibitor"/>
    <property type="match status" value="2"/>
</dbReference>
<name>S2J6C6_MUCC1</name>
<dbReference type="InterPro" id="IPR050648">
    <property type="entry name" value="F-box_LRR-repeat"/>
</dbReference>
<protein>
    <recommendedName>
        <fullName evidence="3">F-box domain-containing protein</fullName>
    </recommendedName>
</protein>
<dbReference type="EMBL" id="KE124058">
    <property type="protein sequence ID" value="EPB83807.1"/>
    <property type="molecule type" value="Genomic_DNA"/>
</dbReference>
<sequence>MLPYIHYTDVPTCALLNSSYNLLVENEIWTNPRFDKAAYIHDALYVFNNFLSHLPNIRASTASRIHQLDLQSIEESLYDRVNPKFLQIIVQYCTHLKSLNLERAEFFKAKSLPSDLWTVPHLTYLNISYCPHVNDEMIVVIARSCRQLVQVKLDGLVKHKGQGLAGLAAECDHLSSVSVKFNTLMEDQAIIALAKFRHIRLLELDITGCTKLTSTGFTMLARYAAHLRNLSVAQTQCKLDDIHKFSCIHRFTETLDISRLKQINHTRLAKWVWESSYQQLRALTMDAMTATALVKLSQQPPHLLDTSVREVTHLNLMDLPEHTPMSYLHQLTNLFPHLTNITFIRAYFESDFLHGMYRTPSPEDERSITDARLNEFNKSQRRITATVIREREDNIDCSLLNW</sequence>
<dbReference type="InterPro" id="IPR001611">
    <property type="entry name" value="Leu-rich_rpt"/>
</dbReference>
<dbReference type="eggNOG" id="KOG1947">
    <property type="taxonomic scope" value="Eukaryota"/>
</dbReference>
<dbReference type="Proteomes" id="UP000014254">
    <property type="component" value="Unassembled WGS sequence"/>
</dbReference>
<dbReference type="PANTHER" id="PTHR13382">
    <property type="entry name" value="MITOCHONDRIAL ATP SYNTHASE COUPLING FACTOR B"/>
    <property type="match status" value="1"/>
</dbReference>
<dbReference type="Pfam" id="PF13516">
    <property type="entry name" value="LRR_6"/>
    <property type="match status" value="1"/>
</dbReference>
<dbReference type="AlphaFoldDB" id="S2J6C6"/>
<proteinExistence type="predicted"/>
<dbReference type="GO" id="GO:0005737">
    <property type="term" value="C:cytoplasm"/>
    <property type="evidence" value="ECO:0007669"/>
    <property type="project" value="TreeGrafter"/>
</dbReference>
<organism evidence="1 2">
    <name type="scientific">Mucor circinelloides f. circinelloides (strain 1006PhL)</name>
    <name type="common">Mucormycosis agent</name>
    <name type="synonym">Calyptromyces circinelloides</name>
    <dbReference type="NCBI Taxonomy" id="1220926"/>
    <lineage>
        <taxon>Eukaryota</taxon>
        <taxon>Fungi</taxon>
        <taxon>Fungi incertae sedis</taxon>
        <taxon>Mucoromycota</taxon>
        <taxon>Mucoromycotina</taxon>
        <taxon>Mucoromycetes</taxon>
        <taxon>Mucorales</taxon>
        <taxon>Mucorineae</taxon>
        <taxon>Mucoraceae</taxon>
        <taxon>Mucor</taxon>
    </lineage>
</organism>
<dbReference type="SUPFAM" id="SSF52047">
    <property type="entry name" value="RNI-like"/>
    <property type="match status" value="1"/>
</dbReference>
<dbReference type="STRING" id="1220926.S2J6C6"/>
<dbReference type="InterPro" id="IPR006553">
    <property type="entry name" value="Leu-rich_rpt_Cys-con_subtyp"/>
</dbReference>
<reference evidence="2" key="1">
    <citation type="submission" date="2013-05" db="EMBL/GenBank/DDBJ databases">
        <title>The Genome sequence of Mucor circinelloides f. circinelloides 1006PhL.</title>
        <authorList>
            <consortium name="The Broad Institute Genomics Platform"/>
            <person name="Cuomo C."/>
            <person name="Earl A."/>
            <person name="Findley K."/>
            <person name="Lee S.C."/>
            <person name="Walker B."/>
            <person name="Young S."/>
            <person name="Zeng Q."/>
            <person name="Gargeya S."/>
            <person name="Fitzgerald M."/>
            <person name="Haas B."/>
            <person name="Abouelleil A."/>
            <person name="Allen A.W."/>
            <person name="Alvarado L."/>
            <person name="Arachchi H.M."/>
            <person name="Berlin A.M."/>
            <person name="Chapman S.B."/>
            <person name="Gainer-Dewar J."/>
            <person name="Goldberg J."/>
            <person name="Griggs A."/>
            <person name="Gujja S."/>
            <person name="Hansen M."/>
            <person name="Howarth C."/>
            <person name="Imamovic A."/>
            <person name="Ireland A."/>
            <person name="Larimer J."/>
            <person name="McCowan C."/>
            <person name="Murphy C."/>
            <person name="Pearson M."/>
            <person name="Poon T.W."/>
            <person name="Priest M."/>
            <person name="Roberts A."/>
            <person name="Saif S."/>
            <person name="Shea T."/>
            <person name="Sisk P."/>
            <person name="Sykes S."/>
            <person name="Wortman J."/>
            <person name="Nusbaum C."/>
            <person name="Birren B."/>
        </authorList>
    </citation>
    <scope>NUCLEOTIDE SEQUENCE [LARGE SCALE GENOMIC DNA]</scope>
    <source>
        <strain evidence="2">1006PhL</strain>
    </source>
</reference>
<accession>S2J6C6</accession>
<evidence type="ECO:0008006" key="3">
    <source>
        <dbReference type="Google" id="ProtNLM"/>
    </source>
</evidence>
<dbReference type="VEuPathDB" id="FungiDB:HMPREF1544_09440"/>
<dbReference type="InterPro" id="IPR032675">
    <property type="entry name" value="LRR_dom_sf"/>
</dbReference>
<evidence type="ECO:0000313" key="1">
    <source>
        <dbReference type="EMBL" id="EPB83807.1"/>
    </source>
</evidence>
<dbReference type="OrthoDB" id="10257471at2759"/>
<gene>
    <name evidence="1" type="ORF">HMPREF1544_09440</name>
</gene>
<dbReference type="SMART" id="SM00367">
    <property type="entry name" value="LRR_CC"/>
    <property type="match status" value="3"/>
</dbReference>
<dbReference type="OMA" id="PTCALLN"/>
<dbReference type="InParanoid" id="S2J6C6"/>